<gene>
    <name evidence="7" type="ORF">SAMN04488509_104220</name>
</gene>
<dbReference type="GO" id="GO:0070009">
    <property type="term" value="F:serine-type aminopeptidase activity"/>
    <property type="evidence" value="ECO:0007669"/>
    <property type="project" value="UniProtKB-UniRule"/>
</dbReference>
<dbReference type="InterPro" id="IPR043504">
    <property type="entry name" value="Peptidase_S1_PA_chymotrypsin"/>
</dbReference>
<evidence type="ECO:0000256" key="1">
    <source>
        <dbReference type="ARBA" id="ARBA00010491"/>
    </source>
</evidence>
<feature type="chain" id="PRO_5023153473" description="Dipeptidyl-peptidase" evidence="6">
    <location>
        <begin position="19"/>
        <end position="687"/>
    </location>
</feature>
<comment type="similarity">
    <text evidence="1 6">Belongs to the peptidase S46 family.</text>
</comment>
<dbReference type="EC" id="3.4.14.-" evidence="6"/>
<evidence type="ECO:0000256" key="5">
    <source>
        <dbReference type="ARBA" id="ARBA00022801"/>
    </source>
</evidence>
<keyword evidence="8" id="KW-1185">Reference proteome</keyword>
<accession>A0A1G6WAN0</accession>
<comment type="function">
    <text evidence="6">Catalyzes the removal of dipeptides from the N-terminus of oligopeptides.</text>
</comment>
<keyword evidence="4 6" id="KW-0732">Signal</keyword>
<dbReference type="Pfam" id="PF10459">
    <property type="entry name" value="Peptidase_S46"/>
    <property type="match status" value="1"/>
</dbReference>
<evidence type="ECO:0000256" key="6">
    <source>
        <dbReference type="RuleBase" id="RU366067"/>
    </source>
</evidence>
<dbReference type="Proteomes" id="UP000199603">
    <property type="component" value="Unassembled WGS sequence"/>
</dbReference>
<proteinExistence type="inferred from homology"/>
<dbReference type="RefSeq" id="WP_091242022.1">
    <property type="nucleotide sequence ID" value="NZ_FNAG01000004.1"/>
</dbReference>
<name>A0A1G6WAN0_9GAMM</name>
<dbReference type="STRING" id="265719.SAMN04488509_104220"/>
<dbReference type="InterPro" id="IPR009003">
    <property type="entry name" value="Peptidase_S1_PA"/>
</dbReference>
<keyword evidence="5 6" id="KW-0378">Hydrolase</keyword>
<keyword evidence="6" id="KW-0720">Serine protease</keyword>
<dbReference type="PANTHER" id="PTHR38469">
    <property type="entry name" value="PERIPLASMIC PEPTIDASE SUBFAMILY S1B"/>
    <property type="match status" value="1"/>
</dbReference>
<evidence type="ECO:0000313" key="7">
    <source>
        <dbReference type="EMBL" id="SDD63000.1"/>
    </source>
</evidence>
<dbReference type="InterPro" id="IPR019500">
    <property type="entry name" value="Pep_S46"/>
</dbReference>
<dbReference type="GO" id="GO:0006508">
    <property type="term" value="P:proteolysis"/>
    <property type="evidence" value="ECO:0007669"/>
    <property type="project" value="UniProtKB-KW"/>
</dbReference>
<dbReference type="SUPFAM" id="SSF50494">
    <property type="entry name" value="Trypsin-like serine proteases"/>
    <property type="match status" value="1"/>
</dbReference>
<dbReference type="OrthoDB" id="9805367at2"/>
<evidence type="ECO:0000313" key="8">
    <source>
        <dbReference type="Proteomes" id="UP000199603"/>
    </source>
</evidence>
<dbReference type="Gene3D" id="2.40.10.10">
    <property type="entry name" value="Trypsin-like serine proteases"/>
    <property type="match status" value="1"/>
</dbReference>
<dbReference type="PANTHER" id="PTHR38469:SF1">
    <property type="entry name" value="PERIPLASMIC PEPTIDASE SUBFAMILY S1B"/>
    <property type="match status" value="1"/>
</dbReference>
<evidence type="ECO:0000256" key="2">
    <source>
        <dbReference type="ARBA" id="ARBA00022438"/>
    </source>
</evidence>
<sequence length="687" mass="75079">MRLIAASIALAIASPSFAAEGMWTLDNLPKAQMQAEFGFTPTEAWVQKVMRSSVRLAGGCSGSFISGDGLVLTNHHCIVGCIGDLSSADANLMQDGFLAKTRAEERQCPNFEINRLESISDVSGRVSEATKGLSGEAFANAKRAAQSAIEAECAGEDRNRVRCDVVDLYQGGVQHLYRYTRFQDVRLAFAPEFAAGFFGGDPDNFNFPRYNLDMGLLRVYEDGKPVALEDFFPLNPDGAAEGELVMITGHPGSTQRLLTVAQLEALRDQSLINRLLSLAEMRGVLLQFGALGEEQARQAQNDLFGVENSFKALRGRQSTLNDPAVFEAKRKDEESLKAFVAADPKLSEEIGDPWSAIAEATRISREIETAFNMLEGAGGFRTGYFGLARTLVRGADERAKPNAERLREFGEAGLPRVEQGLFAERPLYPDFEIVKLGWSLSKLREELGADHPVVRQVLGKDSPQQLAERVIRGTKLGDVAVRRALWEGGADAIAKSDDPMIALARAVDPAARELRARYEREVQAVTQQAAEKIARARFAQLGTGVYPDATFSLRLSYGAVQGWEWGGETVPSMTYIRGLYERATGSDPYKLAPSWESSREKLNLDLPMNFVSTNDIIGGNSGSPVINAKAEVVGLVFDGNIHSLGGAFWYDARINRAVSVHSAAMIEALRKVYDANHLADEILEGRE</sequence>
<dbReference type="GO" id="GO:0043171">
    <property type="term" value="P:peptide catabolic process"/>
    <property type="evidence" value="ECO:0007669"/>
    <property type="project" value="UniProtKB-UniRule"/>
</dbReference>
<feature type="signal peptide" evidence="6">
    <location>
        <begin position="1"/>
        <end position="18"/>
    </location>
</feature>
<dbReference type="GO" id="GO:0008239">
    <property type="term" value="F:dipeptidyl-peptidase activity"/>
    <property type="evidence" value="ECO:0007669"/>
    <property type="project" value="UniProtKB-UniRule"/>
</dbReference>
<keyword evidence="3 6" id="KW-0645">Protease</keyword>
<evidence type="ECO:0000256" key="3">
    <source>
        <dbReference type="ARBA" id="ARBA00022670"/>
    </source>
</evidence>
<organism evidence="7 8">
    <name type="scientific">Aquimonas voraii</name>
    <dbReference type="NCBI Taxonomy" id="265719"/>
    <lineage>
        <taxon>Bacteria</taxon>
        <taxon>Pseudomonadati</taxon>
        <taxon>Pseudomonadota</taxon>
        <taxon>Gammaproteobacteria</taxon>
        <taxon>Lysobacterales</taxon>
        <taxon>Lysobacteraceae</taxon>
        <taxon>Aquimonas</taxon>
    </lineage>
</organism>
<dbReference type="AlphaFoldDB" id="A0A1G6WAN0"/>
<dbReference type="EMBL" id="FNAG01000004">
    <property type="protein sequence ID" value="SDD63000.1"/>
    <property type="molecule type" value="Genomic_DNA"/>
</dbReference>
<evidence type="ECO:0000256" key="4">
    <source>
        <dbReference type="ARBA" id="ARBA00022729"/>
    </source>
</evidence>
<reference evidence="7 8" key="1">
    <citation type="submission" date="2016-10" db="EMBL/GenBank/DDBJ databases">
        <authorList>
            <person name="de Groot N.N."/>
        </authorList>
    </citation>
    <scope>NUCLEOTIDE SEQUENCE [LARGE SCALE GENOMIC DNA]</scope>
    <source>
        <strain evidence="7 8">DSM 16957</strain>
    </source>
</reference>
<protein>
    <recommendedName>
        <fullName evidence="6">Dipeptidyl-peptidase</fullName>
        <ecNumber evidence="6">3.4.14.-</ecNumber>
    </recommendedName>
</protein>
<keyword evidence="2 6" id="KW-0031">Aminopeptidase</keyword>